<dbReference type="RefSeq" id="WP_095505488.1">
    <property type="nucleotide sequence ID" value="NZ_BSNC01000003.1"/>
</dbReference>
<protein>
    <submittedName>
        <fullName evidence="3">Epimerase</fullName>
    </submittedName>
</protein>
<gene>
    <name evidence="3" type="ORF">GCM10007895_07890</name>
</gene>
<feature type="domain" description="NAD-dependent epimerase/dehydratase" evidence="2">
    <location>
        <begin position="3"/>
        <end position="112"/>
    </location>
</feature>
<dbReference type="Pfam" id="PF01370">
    <property type="entry name" value="Epimerase"/>
    <property type="match status" value="1"/>
</dbReference>
<sequence length="223" mass="24833">MRVLITGASGMVGHGVLLECLDSQAISQVLLVNRKPLAISHPKLEQLTLSDFTDFTSLQSQLNNLDAVFHCMGVSSMGLSEAEFHKLTFDITQSLADAVHAVSPQAVVTYVSGEGTDSSESGSSMWARVKGKTENYLLNKGFKDVYLFRANAIIPERGVKSKTTWVNWVYWLTRPLFPLMRRRDSITTSRRLGHAMIQAVLQPQPLKHLENRDINALARSYRG</sequence>
<accession>A0AA37RUQ7</accession>
<dbReference type="SUPFAM" id="SSF51735">
    <property type="entry name" value="NAD(P)-binding Rossmann-fold domains"/>
    <property type="match status" value="1"/>
</dbReference>
<dbReference type="Proteomes" id="UP001161422">
    <property type="component" value="Unassembled WGS sequence"/>
</dbReference>
<dbReference type="Gene3D" id="3.40.50.720">
    <property type="entry name" value="NAD(P)-binding Rossmann-like Domain"/>
    <property type="match status" value="1"/>
</dbReference>
<dbReference type="PANTHER" id="PTHR14097:SF8">
    <property type="entry name" value="NAD(P)-BINDING DOMAIN-CONTAINING PROTEIN"/>
    <property type="match status" value="1"/>
</dbReference>
<evidence type="ECO:0000313" key="4">
    <source>
        <dbReference type="Proteomes" id="UP001161422"/>
    </source>
</evidence>
<name>A0AA37RUQ7_9GAMM</name>
<dbReference type="EMBL" id="BSNC01000003">
    <property type="protein sequence ID" value="GLP95483.1"/>
    <property type="molecule type" value="Genomic_DNA"/>
</dbReference>
<evidence type="ECO:0000313" key="3">
    <source>
        <dbReference type="EMBL" id="GLP95483.1"/>
    </source>
</evidence>
<dbReference type="InterPro" id="IPR036291">
    <property type="entry name" value="NAD(P)-bd_dom_sf"/>
</dbReference>
<reference evidence="3" key="1">
    <citation type="journal article" date="2014" name="Int. J. Syst. Evol. Microbiol.">
        <title>Complete genome sequence of Corynebacterium casei LMG S-19264T (=DSM 44701T), isolated from a smear-ripened cheese.</title>
        <authorList>
            <consortium name="US DOE Joint Genome Institute (JGI-PGF)"/>
            <person name="Walter F."/>
            <person name="Albersmeier A."/>
            <person name="Kalinowski J."/>
            <person name="Ruckert C."/>
        </authorList>
    </citation>
    <scope>NUCLEOTIDE SEQUENCE</scope>
    <source>
        <strain evidence="3">NBRC 101628</strain>
    </source>
</reference>
<dbReference type="PANTHER" id="PTHR14097">
    <property type="entry name" value="OXIDOREDUCTASE HTATIP2"/>
    <property type="match status" value="1"/>
</dbReference>
<evidence type="ECO:0000256" key="1">
    <source>
        <dbReference type="ARBA" id="ARBA00004370"/>
    </source>
</evidence>
<evidence type="ECO:0000259" key="2">
    <source>
        <dbReference type="Pfam" id="PF01370"/>
    </source>
</evidence>
<keyword evidence="4" id="KW-1185">Reference proteome</keyword>
<dbReference type="GO" id="GO:0016020">
    <property type="term" value="C:membrane"/>
    <property type="evidence" value="ECO:0007669"/>
    <property type="project" value="UniProtKB-SubCell"/>
</dbReference>
<proteinExistence type="predicted"/>
<organism evidence="3 4">
    <name type="scientific">Paraferrimonas sedimenticola</name>
    <dbReference type="NCBI Taxonomy" id="375674"/>
    <lineage>
        <taxon>Bacteria</taxon>
        <taxon>Pseudomonadati</taxon>
        <taxon>Pseudomonadota</taxon>
        <taxon>Gammaproteobacteria</taxon>
        <taxon>Alteromonadales</taxon>
        <taxon>Ferrimonadaceae</taxon>
        <taxon>Paraferrimonas</taxon>
    </lineage>
</organism>
<dbReference type="AlphaFoldDB" id="A0AA37RUQ7"/>
<dbReference type="InterPro" id="IPR001509">
    <property type="entry name" value="Epimerase_deHydtase"/>
</dbReference>
<reference evidence="3" key="2">
    <citation type="submission" date="2023-01" db="EMBL/GenBank/DDBJ databases">
        <title>Draft genome sequence of Paraferrimonas sedimenticola strain NBRC 101628.</title>
        <authorList>
            <person name="Sun Q."/>
            <person name="Mori K."/>
        </authorList>
    </citation>
    <scope>NUCLEOTIDE SEQUENCE</scope>
    <source>
        <strain evidence="3">NBRC 101628</strain>
    </source>
</reference>
<comment type="caution">
    <text evidence="3">The sequence shown here is derived from an EMBL/GenBank/DDBJ whole genome shotgun (WGS) entry which is preliminary data.</text>
</comment>
<comment type="subcellular location">
    <subcellularLocation>
        <location evidence="1">Membrane</location>
    </subcellularLocation>
</comment>